<dbReference type="SMART" id="SM00950">
    <property type="entry name" value="Piwi"/>
    <property type="match status" value="1"/>
</dbReference>
<dbReference type="Pfam" id="PF02171">
    <property type="entry name" value="Piwi"/>
    <property type="match status" value="1"/>
</dbReference>
<dbReference type="Proteomes" id="UP000002640">
    <property type="component" value="Unassembled WGS sequence"/>
</dbReference>
<dbReference type="KEGG" id="psoj:PHYSODRAFT_300182"/>
<proteinExistence type="predicted"/>
<dbReference type="EMBL" id="JH159154">
    <property type="protein sequence ID" value="EGZ16930.1"/>
    <property type="molecule type" value="Genomic_DNA"/>
</dbReference>
<organism evidence="2 3">
    <name type="scientific">Phytophthora sojae (strain P6497)</name>
    <name type="common">Soybean stem and root rot agent</name>
    <name type="synonym">Phytophthora megasperma f. sp. glycines</name>
    <dbReference type="NCBI Taxonomy" id="1094619"/>
    <lineage>
        <taxon>Eukaryota</taxon>
        <taxon>Sar</taxon>
        <taxon>Stramenopiles</taxon>
        <taxon>Oomycota</taxon>
        <taxon>Peronosporomycetes</taxon>
        <taxon>Peronosporales</taxon>
        <taxon>Peronosporaceae</taxon>
        <taxon>Phytophthora</taxon>
    </lineage>
</organism>
<dbReference type="PROSITE" id="PS50822">
    <property type="entry name" value="PIWI"/>
    <property type="match status" value="1"/>
</dbReference>
<evidence type="ECO:0000313" key="2">
    <source>
        <dbReference type="EMBL" id="EGZ16930.1"/>
    </source>
</evidence>
<dbReference type="Gene3D" id="3.30.420.10">
    <property type="entry name" value="Ribonuclease H-like superfamily/Ribonuclease H"/>
    <property type="match status" value="1"/>
</dbReference>
<sequence>MDEAGIILRASQPPNARHKAIDEYAHALGFEDDPYLTAFGMKSVHLGIERAQGYVVVLYMKLGGTNWTLQQPVPLIQSAPTIIIGADVEALRVTSTSFRICVLAYYARTKCKPERVLYYRNGVSEGQQFDVLQAEMRALVKAFKMISEHYRPPVTFVVANKRHHLRAFPVESRDADHMGNAVPGTVIDAGVVDPHRFDFYLYGHGVIPLGTKVPCHYTVLHDENNLSADDITRLAYHLGYTVSRSSHSVAVVAPLQYARLARLFLKEGSAVEGDASDSANSPQFELAEVHGNVKNAMFYI</sequence>
<dbReference type="PANTHER" id="PTHR22891">
    <property type="entry name" value="EUKARYOTIC TRANSLATION INITIATION FACTOR 2C"/>
    <property type="match status" value="1"/>
</dbReference>
<protein>
    <recommendedName>
        <fullName evidence="1">Piwi domain-containing protein</fullName>
    </recommendedName>
</protein>
<reference evidence="2 3" key="1">
    <citation type="journal article" date="2006" name="Science">
        <title>Phytophthora genome sequences uncover evolutionary origins and mechanisms of pathogenesis.</title>
        <authorList>
            <person name="Tyler B.M."/>
            <person name="Tripathy S."/>
            <person name="Zhang X."/>
            <person name="Dehal P."/>
            <person name="Jiang R.H."/>
            <person name="Aerts A."/>
            <person name="Arredondo F.D."/>
            <person name="Baxter L."/>
            <person name="Bensasson D."/>
            <person name="Beynon J.L."/>
            <person name="Chapman J."/>
            <person name="Damasceno C.M."/>
            <person name="Dorrance A.E."/>
            <person name="Dou D."/>
            <person name="Dickerman A.W."/>
            <person name="Dubchak I.L."/>
            <person name="Garbelotto M."/>
            <person name="Gijzen M."/>
            <person name="Gordon S.G."/>
            <person name="Govers F."/>
            <person name="Grunwald N.J."/>
            <person name="Huang W."/>
            <person name="Ivors K.L."/>
            <person name="Jones R.W."/>
            <person name="Kamoun S."/>
            <person name="Krampis K."/>
            <person name="Lamour K.H."/>
            <person name="Lee M.K."/>
            <person name="McDonald W.H."/>
            <person name="Medina M."/>
            <person name="Meijer H.J."/>
            <person name="Nordberg E.K."/>
            <person name="Maclean D.J."/>
            <person name="Ospina-Giraldo M.D."/>
            <person name="Morris P.F."/>
            <person name="Phuntumart V."/>
            <person name="Putnam N.H."/>
            <person name="Rash S."/>
            <person name="Rose J.K."/>
            <person name="Sakihama Y."/>
            <person name="Salamov A.A."/>
            <person name="Savidor A."/>
            <person name="Scheuring C.F."/>
            <person name="Smith B.M."/>
            <person name="Sobral B.W."/>
            <person name="Terry A."/>
            <person name="Torto-Alalibo T.A."/>
            <person name="Win J."/>
            <person name="Xu Z."/>
            <person name="Zhang H."/>
            <person name="Grigoriev I.V."/>
            <person name="Rokhsar D.S."/>
            <person name="Boore J.L."/>
        </authorList>
    </citation>
    <scope>NUCLEOTIDE SEQUENCE [LARGE SCALE GENOMIC DNA]</scope>
    <source>
        <strain evidence="2 3">P6497</strain>
    </source>
</reference>
<evidence type="ECO:0000259" key="1">
    <source>
        <dbReference type="PROSITE" id="PS50822"/>
    </source>
</evidence>
<dbReference type="STRING" id="1094619.G4ZE09"/>
<dbReference type="OMA" id="MISEHYR"/>
<dbReference type="InterPro" id="IPR003165">
    <property type="entry name" value="Piwi"/>
</dbReference>
<dbReference type="InterPro" id="IPR012337">
    <property type="entry name" value="RNaseH-like_sf"/>
</dbReference>
<evidence type="ECO:0000313" key="3">
    <source>
        <dbReference type="Proteomes" id="UP000002640"/>
    </source>
</evidence>
<dbReference type="InterPro" id="IPR036397">
    <property type="entry name" value="RNaseH_sf"/>
</dbReference>
<feature type="domain" description="Piwi" evidence="1">
    <location>
        <begin position="112"/>
        <end position="270"/>
    </location>
</feature>
<dbReference type="SMR" id="G4ZE09"/>
<dbReference type="InParanoid" id="G4ZE09"/>
<dbReference type="AlphaFoldDB" id="G4ZE09"/>
<accession>G4ZE09</accession>
<dbReference type="RefSeq" id="XP_009525988.1">
    <property type="nucleotide sequence ID" value="XM_009527693.1"/>
</dbReference>
<dbReference type="SUPFAM" id="SSF53098">
    <property type="entry name" value="Ribonuclease H-like"/>
    <property type="match status" value="1"/>
</dbReference>
<gene>
    <name evidence="2" type="ORF">PHYSODRAFT_300182</name>
</gene>
<keyword evidence="3" id="KW-1185">Reference proteome</keyword>
<dbReference type="GO" id="GO:0003676">
    <property type="term" value="F:nucleic acid binding"/>
    <property type="evidence" value="ECO:0007669"/>
    <property type="project" value="InterPro"/>
</dbReference>
<name>G4ZE09_PHYSP</name>
<dbReference type="GeneID" id="20641826"/>